<dbReference type="InterPro" id="IPR032819">
    <property type="entry name" value="TruB_C"/>
</dbReference>
<dbReference type="CDD" id="cd02573">
    <property type="entry name" value="PseudoU_synth_EcTruB"/>
    <property type="match status" value="1"/>
</dbReference>
<evidence type="ECO:0000256" key="4">
    <source>
        <dbReference type="ARBA" id="ARBA00023235"/>
    </source>
</evidence>
<dbReference type="InterPro" id="IPR002501">
    <property type="entry name" value="PsdUridine_synth_N"/>
</dbReference>
<reference evidence="8 9" key="2">
    <citation type="journal article" date="2010" name="Stand. Genomic Sci.">
        <title>Complete genome sequence of Syntrophothermus lipocalidus type strain (TGB-C1).</title>
        <authorList>
            <person name="Djao O.D."/>
            <person name="Zhang X."/>
            <person name="Lucas S."/>
            <person name="Lapidus A."/>
            <person name="Del Rio T.G."/>
            <person name="Nolan M."/>
            <person name="Tice H."/>
            <person name="Cheng J.F."/>
            <person name="Han C."/>
            <person name="Tapia R."/>
            <person name="Goodwin L."/>
            <person name="Pitluck S."/>
            <person name="Liolios K."/>
            <person name="Ivanova N."/>
            <person name="Mavromatis K."/>
            <person name="Mikhailova N."/>
            <person name="Ovchinnikova G."/>
            <person name="Pati A."/>
            <person name="Brambilla E."/>
            <person name="Chen A."/>
            <person name="Palaniappan K."/>
            <person name="Land M."/>
            <person name="Hauser L."/>
            <person name="Chang Y.J."/>
            <person name="Jeffries C.D."/>
            <person name="Rohde M."/>
            <person name="Sikorski J."/>
            <person name="Spring S."/>
            <person name="Goker M."/>
            <person name="Detter J.C."/>
            <person name="Woyke T."/>
            <person name="Bristow J."/>
            <person name="Eisen J.A."/>
            <person name="Markowitz V."/>
            <person name="Hugenholtz P."/>
            <person name="Kyrpides N.C."/>
            <person name="Klenk H.P."/>
        </authorList>
    </citation>
    <scope>NUCLEOTIDE SEQUENCE [LARGE SCALE GENOMIC DNA]</scope>
    <source>
        <strain evidence="9">DSM 12680 / TGB-C1</strain>
    </source>
</reference>
<comment type="similarity">
    <text evidence="2 5">Belongs to the pseudouridine synthase TruB family. Type 1 subfamily.</text>
</comment>
<comment type="catalytic activity">
    <reaction evidence="1 5">
        <text>uridine(55) in tRNA = pseudouridine(55) in tRNA</text>
        <dbReference type="Rhea" id="RHEA:42532"/>
        <dbReference type="Rhea" id="RHEA-COMP:10101"/>
        <dbReference type="Rhea" id="RHEA-COMP:10102"/>
        <dbReference type="ChEBI" id="CHEBI:65314"/>
        <dbReference type="ChEBI" id="CHEBI:65315"/>
        <dbReference type="EC" id="5.4.99.25"/>
    </reaction>
</comment>
<keyword evidence="9" id="KW-1185">Reference proteome</keyword>
<dbReference type="InterPro" id="IPR020103">
    <property type="entry name" value="PsdUridine_synth_cat_dom_sf"/>
</dbReference>
<dbReference type="STRING" id="643648.Slip_1006"/>
<dbReference type="eggNOG" id="COG0130">
    <property type="taxonomic scope" value="Bacteria"/>
</dbReference>
<dbReference type="GO" id="GO:0003723">
    <property type="term" value="F:RNA binding"/>
    <property type="evidence" value="ECO:0007669"/>
    <property type="project" value="InterPro"/>
</dbReference>
<dbReference type="GO" id="GO:0031119">
    <property type="term" value="P:tRNA pseudouridine synthesis"/>
    <property type="evidence" value="ECO:0007669"/>
    <property type="project" value="UniProtKB-UniRule"/>
</dbReference>
<dbReference type="GO" id="GO:0160148">
    <property type="term" value="F:tRNA pseudouridine(55) synthase activity"/>
    <property type="evidence" value="ECO:0007669"/>
    <property type="project" value="UniProtKB-EC"/>
</dbReference>
<dbReference type="RefSeq" id="WP_013175187.1">
    <property type="nucleotide sequence ID" value="NC_014220.1"/>
</dbReference>
<gene>
    <name evidence="5" type="primary">truB</name>
    <name evidence="8" type="ordered locus">Slip_1006</name>
</gene>
<evidence type="ECO:0000256" key="2">
    <source>
        <dbReference type="ARBA" id="ARBA00005642"/>
    </source>
</evidence>
<dbReference type="HAMAP" id="MF_01080">
    <property type="entry name" value="TruB_bact"/>
    <property type="match status" value="1"/>
</dbReference>
<dbReference type="KEGG" id="slp:Slip_1006"/>
<dbReference type="PANTHER" id="PTHR13767">
    <property type="entry name" value="TRNA-PSEUDOURIDINE SYNTHASE"/>
    <property type="match status" value="1"/>
</dbReference>
<evidence type="ECO:0000259" key="6">
    <source>
        <dbReference type="Pfam" id="PF01509"/>
    </source>
</evidence>
<dbReference type="InterPro" id="IPR014780">
    <property type="entry name" value="tRNA_psdUridine_synth_TruB"/>
</dbReference>
<dbReference type="NCBIfam" id="TIGR00431">
    <property type="entry name" value="TruB"/>
    <property type="match status" value="1"/>
</dbReference>
<dbReference type="PANTHER" id="PTHR13767:SF2">
    <property type="entry name" value="PSEUDOURIDYLATE SYNTHASE TRUB1"/>
    <property type="match status" value="1"/>
</dbReference>
<evidence type="ECO:0000313" key="9">
    <source>
        <dbReference type="Proteomes" id="UP000000378"/>
    </source>
</evidence>
<feature type="domain" description="Pseudouridine synthase II N-terminal" evidence="6">
    <location>
        <begin position="26"/>
        <end position="178"/>
    </location>
</feature>
<comment type="function">
    <text evidence="5">Responsible for synthesis of pseudouridine from uracil-55 in the psi GC loop of transfer RNAs.</text>
</comment>
<evidence type="ECO:0000256" key="3">
    <source>
        <dbReference type="ARBA" id="ARBA00022694"/>
    </source>
</evidence>
<feature type="active site" description="Nucleophile" evidence="5">
    <location>
        <position position="41"/>
    </location>
</feature>
<dbReference type="AlphaFoldDB" id="D7CM50"/>
<organism evidence="8 9">
    <name type="scientific">Syntrophothermus lipocalidus (strain DSM 12680 / TGB-C1)</name>
    <dbReference type="NCBI Taxonomy" id="643648"/>
    <lineage>
        <taxon>Bacteria</taxon>
        <taxon>Bacillati</taxon>
        <taxon>Bacillota</taxon>
        <taxon>Clostridia</taxon>
        <taxon>Eubacteriales</taxon>
        <taxon>Syntrophomonadaceae</taxon>
        <taxon>Syntrophothermus</taxon>
    </lineage>
</organism>
<dbReference type="SUPFAM" id="SSF55120">
    <property type="entry name" value="Pseudouridine synthase"/>
    <property type="match status" value="1"/>
</dbReference>
<dbReference type="Pfam" id="PF01509">
    <property type="entry name" value="TruB_N"/>
    <property type="match status" value="1"/>
</dbReference>
<protein>
    <recommendedName>
        <fullName evidence="5">tRNA pseudouridine synthase B</fullName>
        <ecNumber evidence="5">5.4.99.25</ecNumber>
    </recommendedName>
    <alternativeName>
        <fullName evidence="5">tRNA pseudouridine(55) synthase</fullName>
        <shortName evidence="5">Psi55 synthase</shortName>
    </alternativeName>
    <alternativeName>
        <fullName evidence="5">tRNA pseudouridylate synthase</fullName>
    </alternativeName>
    <alternativeName>
        <fullName evidence="5">tRNA-uridine isomerase</fullName>
    </alternativeName>
</protein>
<sequence>MQRCHGFLNVDKPRGITSFEVVKRVRRFFPRQKVGHLGTLDPIAEGVLPLAVGGATRLIEFLMDVTKGYRAEMVLGGVSDTQDAWGNITVVADELSFSLSDIEKVLELFRGEILQVPPMYSAVNYRGRRLYELARQGVEVSLEARPVTVHLLQVVQAELTQPPYRVILDVVCSKGTYIRTLCHDIGQKLGCGAYLTKLVRVFSGPFSLEYAVKLAEVEERLAAGDCSLLLPLDFPLTSMPKVVLENENDVIRLKNGNNISINAGLAAGPVLVYTLDRDLIAVGHLAETKGKGTVLKPVKVLGTQ</sequence>
<dbReference type="GO" id="GO:1990481">
    <property type="term" value="P:mRNA pseudouridine synthesis"/>
    <property type="evidence" value="ECO:0007669"/>
    <property type="project" value="TreeGrafter"/>
</dbReference>
<dbReference type="Pfam" id="PF16198">
    <property type="entry name" value="TruB_C_2"/>
    <property type="match status" value="1"/>
</dbReference>
<proteinExistence type="inferred from homology"/>
<evidence type="ECO:0000313" key="8">
    <source>
        <dbReference type="EMBL" id="ADI01785.1"/>
    </source>
</evidence>
<dbReference type="EMBL" id="CP002048">
    <property type="protein sequence ID" value="ADI01785.1"/>
    <property type="molecule type" value="Genomic_DNA"/>
</dbReference>
<keyword evidence="4 5" id="KW-0413">Isomerase</keyword>
<feature type="domain" description="tRNA pseudouridylate synthase B C-terminal" evidence="7">
    <location>
        <begin position="179"/>
        <end position="233"/>
    </location>
</feature>
<dbReference type="HOGENOM" id="CLU_032087_0_1_9"/>
<keyword evidence="3 5" id="KW-0819">tRNA processing</keyword>
<name>D7CM50_SYNLT</name>
<dbReference type="Gene3D" id="3.30.2350.10">
    <property type="entry name" value="Pseudouridine synthase"/>
    <property type="match status" value="1"/>
</dbReference>
<dbReference type="EC" id="5.4.99.25" evidence="5"/>
<evidence type="ECO:0000256" key="1">
    <source>
        <dbReference type="ARBA" id="ARBA00000385"/>
    </source>
</evidence>
<reference evidence="9" key="1">
    <citation type="journal article" date="2010" name="Stand. Genomic Sci.">
        <title>Complete genome sequence of Syntrophothermus lipocalidus type strain (TGB-C1T).</title>
        <authorList>
            <consortium name="US DOE Joint Genome Institute (JGI-PGF)"/>
            <person name="Djao O."/>
            <person name="Zhang X."/>
            <person name="Lucas S."/>
            <person name="Lapidus A."/>
            <person name="Glavina Del Rio T."/>
            <person name="Nolan M."/>
            <person name="Tice H."/>
            <person name="Cheng J."/>
            <person name="Han C."/>
            <person name="Tapia R."/>
            <person name="Goodwin L."/>
            <person name="Pitluck S."/>
            <person name="Liolios K."/>
            <person name="Ivanova N."/>
            <person name="Mavromatis K."/>
            <person name="Mikhailova N."/>
            <person name="Ovchinnikova G."/>
            <person name="Pati A."/>
            <person name="Brambilla E."/>
            <person name="Chen A."/>
            <person name="Palaniappan K."/>
            <person name="Land M."/>
            <person name="Hauser L."/>
            <person name="Chang Y."/>
            <person name="Jeffries C."/>
            <person name="Rohde M."/>
            <person name="Sikorski J."/>
            <person name="Spring S."/>
            <person name="Goker M."/>
            <person name="Detter J."/>
            <person name="Woyke T."/>
            <person name="Bristow J."/>
            <person name="Eisen J."/>
            <person name="Markowitz V."/>
            <person name="Hugenholtz P."/>
            <person name="Kyrpides N."/>
            <person name="Klenk H."/>
        </authorList>
    </citation>
    <scope>NUCLEOTIDE SEQUENCE [LARGE SCALE GENOMIC DNA]</scope>
    <source>
        <strain evidence="9">DSM 12680 / TGB-C1</strain>
    </source>
</reference>
<evidence type="ECO:0000259" key="7">
    <source>
        <dbReference type="Pfam" id="PF16198"/>
    </source>
</evidence>
<accession>D7CM50</accession>
<evidence type="ECO:0000256" key="5">
    <source>
        <dbReference type="HAMAP-Rule" id="MF_01080"/>
    </source>
</evidence>
<dbReference type="Proteomes" id="UP000000378">
    <property type="component" value="Chromosome"/>
</dbReference>